<protein>
    <submittedName>
        <fullName evidence="1">Putative S-adenosyl-L-methionine-dependent methyltransferase</fullName>
    </submittedName>
</protein>
<evidence type="ECO:0000313" key="1">
    <source>
        <dbReference type="EMBL" id="KVI11380.1"/>
    </source>
</evidence>
<dbReference type="STRING" id="59895.A0A103YLS9"/>
<dbReference type="GO" id="GO:0032259">
    <property type="term" value="P:methylation"/>
    <property type="evidence" value="ECO:0007669"/>
    <property type="project" value="UniProtKB-KW"/>
</dbReference>
<feature type="non-terminal residue" evidence="1">
    <location>
        <position position="1"/>
    </location>
</feature>
<accession>A0A103YLS9</accession>
<dbReference type="AlphaFoldDB" id="A0A103YLS9"/>
<reference evidence="1 2" key="1">
    <citation type="journal article" date="2016" name="Sci. Rep.">
        <title>The genome sequence of the outbreeding globe artichoke constructed de novo incorporating a phase-aware low-pass sequencing strategy of F1 progeny.</title>
        <authorList>
            <person name="Scaglione D."/>
            <person name="Reyes-Chin-Wo S."/>
            <person name="Acquadro A."/>
            <person name="Froenicke L."/>
            <person name="Portis E."/>
            <person name="Beitel C."/>
            <person name="Tirone M."/>
            <person name="Mauro R."/>
            <person name="Lo Monaco A."/>
            <person name="Mauromicale G."/>
            <person name="Faccioli P."/>
            <person name="Cattivelli L."/>
            <person name="Rieseberg L."/>
            <person name="Michelmore R."/>
            <person name="Lanteri S."/>
        </authorList>
    </citation>
    <scope>NUCLEOTIDE SEQUENCE [LARGE SCALE GENOMIC DNA]</scope>
    <source>
        <strain evidence="1">2C</strain>
    </source>
</reference>
<keyword evidence="1" id="KW-0489">Methyltransferase</keyword>
<dbReference type="GO" id="GO:0008168">
    <property type="term" value="F:methyltransferase activity"/>
    <property type="evidence" value="ECO:0007669"/>
    <property type="project" value="UniProtKB-KW"/>
</dbReference>
<name>A0A103YLS9_CYNCS</name>
<dbReference type="Gramene" id="KVI11380">
    <property type="protein sequence ID" value="KVI11380"/>
    <property type="gene ID" value="Ccrd_010210"/>
</dbReference>
<gene>
    <name evidence="1" type="ORF">Ccrd_010210</name>
</gene>
<dbReference type="EMBL" id="LEKV01000238">
    <property type="protein sequence ID" value="KVI11380.1"/>
    <property type="molecule type" value="Genomic_DNA"/>
</dbReference>
<keyword evidence="1" id="KW-0808">Transferase</keyword>
<organism evidence="1 2">
    <name type="scientific">Cynara cardunculus var. scolymus</name>
    <name type="common">Globe artichoke</name>
    <name type="synonym">Cynara scolymus</name>
    <dbReference type="NCBI Taxonomy" id="59895"/>
    <lineage>
        <taxon>Eukaryota</taxon>
        <taxon>Viridiplantae</taxon>
        <taxon>Streptophyta</taxon>
        <taxon>Embryophyta</taxon>
        <taxon>Tracheophyta</taxon>
        <taxon>Spermatophyta</taxon>
        <taxon>Magnoliopsida</taxon>
        <taxon>eudicotyledons</taxon>
        <taxon>Gunneridae</taxon>
        <taxon>Pentapetalae</taxon>
        <taxon>asterids</taxon>
        <taxon>campanulids</taxon>
        <taxon>Asterales</taxon>
        <taxon>Asteraceae</taxon>
        <taxon>Carduoideae</taxon>
        <taxon>Cardueae</taxon>
        <taxon>Carduinae</taxon>
        <taxon>Cynara</taxon>
    </lineage>
</organism>
<keyword evidence="2" id="KW-1185">Reference proteome</keyword>
<proteinExistence type="predicted"/>
<evidence type="ECO:0000313" key="2">
    <source>
        <dbReference type="Proteomes" id="UP000243975"/>
    </source>
</evidence>
<sequence>MNHVLAAGITQDKFLADTLYWQDQVRHYWRLMNVDDTSVIPATMNNTLSAIYERGLIGAFHD</sequence>
<dbReference type="Proteomes" id="UP000243975">
    <property type="component" value="Unassembled WGS sequence"/>
</dbReference>
<comment type="caution">
    <text evidence="1">The sequence shown here is derived from an EMBL/GenBank/DDBJ whole genome shotgun (WGS) entry which is preliminary data.</text>
</comment>